<dbReference type="AlphaFoldDB" id="A0A6J4QPP0"/>
<feature type="transmembrane region" description="Helical" evidence="1">
    <location>
        <begin position="117"/>
        <end position="148"/>
    </location>
</feature>
<feature type="transmembrane region" description="Helical" evidence="1">
    <location>
        <begin position="169"/>
        <end position="185"/>
    </location>
</feature>
<feature type="transmembrane region" description="Helical" evidence="1">
    <location>
        <begin position="216"/>
        <end position="238"/>
    </location>
</feature>
<dbReference type="GO" id="GO:0080120">
    <property type="term" value="P:CAAX-box protein maturation"/>
    <property type="evidence" value="ECO:0007669"/>
    <property type="project" value="UniProtKB-ARBA"/>
</dbReference>
<proteinExistence type="predicted"/>
<feature type="transmembrane region" description="Helical" evidence="1">
    <location>
        <begin position="64"/>
        <end position="87"/>
    </location>
</feature>
<evidence type="ECO:0000259" key="2">
    <source>
        <dbReference type="Pfam" id="PF02517"/>
    </source>
</evidence>
<dbReference type="PANTHER" id="PTHR36435">
    <property type="entry name" value="SLR1288 PROTEIN"/>
    <property type="match status" value="1"/>
</dbReference>
<sequence length="242" mass="25417">MLNDPSYILLVTVLQDVVLFVLTVGLFWAGVSVARGLFKRQTSYSLAPLGFSVPRSGYFAGARLGLLAGFGAVIASLVIAPLSLYILDALGYSTESSVQGPFKEGLSGWVGENPGTAIPAIIAVVVLFGPAVEELIFRGAIFGGLYRLSLLSARRLGKNGLRKETGERVSFALAALLSSALFALIHLEPVALPVLLVLAVGLCALYRHTRSLLPCLIAHATFNSFAALLIILDGLGALPAPV</sequence>
<evidence type="ECO:0000313" key="3">
    <source>
        <dbReference type="EMBL" id="CAA9451274.1"/>
    </source>
</evidence>
<accession>A0A6J4QPP0</accession>
<feature type="domain" description="CAAX prenyl protease 2/Lysostaphin resistance protein A-like" evidence="2">
    <location>
        <begin position="119"/>
        <end position="224"/>
    </location>
</feature>
<dbReference type="InterPro" id="IPR003675">
    <property type="entry name" value="Rce1/LyrA-like_dom"/>
</dbReference>
<dbReference type="GO" id="GO:0004175">
    <property type="term" value="F:endopeptidase activity"/>
    <property type="evidence" value="ECO:0007669"/>
    <property type="project" value="UniProtKB-ARBA"/>
</dbReference>
<keyword evidence="1" id="KW-1133">Transmembrane helix</keyword>
<keyword evidence="1" id="KW-0812">Transmembrane</keyword>
<protein>
    <submittedName>
        <fullName evidence="3">CAAX amino terminal protease family protein</fullName>
    </submittedName>
</protein>
<feature type="transmembrane region" description="Helical" evidence="1">
    <location>
        <begin position="191"/>
        <end position="209"/>
    </location>
</feature>
<keyword evidence="1" id="KW-0472">Membrane</keyword>
<dbReference type="InterPro" id="IPR052710">
    <property type="entry name" value="CAAX_protease"/>
</dbReference>
<dbReference type="PANTHER" id="PTHR36435:SF1">
    <property type="entry name" value="CAAX AMINO TERMINAL PROTEASE FAMILY PROTEIN"/>
    <property type="match status" value="1"/>
</dbReference>
<keyword evidence="3" id="KW-0378">Hydrolase</keyword>
<gene>
    <name evidence="3" type="ORF">AVDCRST_MAG28-1432</name>
</gene>
<reference evidence="3" key="1">
    <citation type="submission" date="2020-02" db="EMBL/GenBank/DDBJ databases">
        <authorList>
            <person name="Meier V. D."/>
        </authorList>
    </citation>
    <scope>NUCLEOTIDE SEQUENCE</scope>
    <source>
        <strain evidence="3">AVDCRST_MAG28</strain>
    </source>
</reference>
<dbReference type="GO" id="GO:0006508">
    <property type="term" value="P:proteolysis"/>
    <property type="evidence" value="ECO:0007669"/>
    <property type="project" value="UniProtKB-KW"/>
</dbReference>
<name>A0A6J4QPP0_9ACTN</name>
<organism evidence="3">
    <name type="scientific">uncultured Rubrobacteraceae bacterium</name>
    <dbReference type="NCBI Taxonomy" id="349277"/>
    <lineage>
        <taxon>Bacteria</taxon>
        <taxon>Bacillati</taxon>
        <taxon>Actinomycetota</taxon>
        <taxon>Rubrobacteria</taxon>
        <taxon>Rubrobacterales</taxon>
        <taxon>Rubrobacteraceae</taxon>
        <taxon>environmental samples</taxon>
    </lineage>
</organism>
<keyword evidence="3" id="KW-0645">Protease</keyword>
<dbReference type="Pfam" id="PF02517">
    <property type="entry name" value="Rce1-like"/>
    <property type="match status" value="1"/>
</dbReference>
<evidence type="ECO:0000256" key="1">
    <source>
        <dbReference type="SAM" id="Phobius"/>
    </source>
</evidence>
<dbReference type="EMBL" id="CADCVE010000030">
    <property type="protein sequence ID" value="CAA9451274.1"/>
    <property type="molecule type" value="Genomic_DNA"/>
</dbReference>
<feature type="transmembrane region" description="Helical" evidence="1">
    <location>
        <begin position="6"/>
        <end position="31"/>
    </location>
</feature>